<dbReference type="SUPFAM" id="SSF56059">
    <property type="entry name" value="Glutathione synthetase ATP-binding domain-like"/>
    <property type="match status" value="1"/>
</dbReference>
<protein>
    <recommendedName>
        <fullName evidence="2">TauD/TfdA-like domain-containing protein</fullName>
    </recommendedName>
</protein>
<keyword evidence="1" id="KW-0560">Oxidoreductase</keyword>
<sequence>MAHIYQIPDCDTLEPAGNCEEALLISKQNELGRSEIPEAEAGRNMAKVFDMSSALPLYISAELLRHVQNVGNNLHAAITDLVSRWWDDDFNLRAAIPLDPKIERILRRLESEGVPWQTGVWRPDFLIEDDLETPGSQPSIKICEINARFGFNGFFMGQGLARFYENDTSPTQPAFSNFKNSFRGIFDDTPVHVLKVREHGYDIHYLPRELGGRLVFVNDLSSLRIVTKGTKNHLVHVNDSGRQEEVFQIALELHQDEILSMPEDILWEVSIRARVNDMRTIMLVHDKRMLGIVRQQLANLVARGTISPEGAIVLAKSLAETCLPGTPEYRQAIASDKDVDWLFKPAGSGKGAGIVFKNDISQEDWQALTSKSQTGASHVLQKAVTQKVFDLFAPSSNSCRKVQLSVVGTFFNINGHFRGFGPWRASASKLCALSTGESSVALMGVCNRSCLPFPPNPLANRSSCQSTIIYNRGGQFNGYRTTEELDSAYHSGNSDDGNSLASNDNQKPLLPAEIIVASSSTLGATPSHVAKVHESLEKHGVALVRLDFEDPESDYLVSLVRDGLHPMYNHGLPVDHSKEKGWLWDVKPVHGKLHVRGGVAAQARSETMDVFPWHTDCSFEDCPPRHFALHVLHADRCGGGSLSIVRTKDVVMELSEEAIYRLSLPEFAFRVPNEFHKDSDSLTGALLDMSNDEPKLRYRRDIITPLTERAESALDELDAILDDCRSKNTLKAEDLPDGMVIVLDNARWLHARNQVNDPNRHLRRVRWNAQPFPSNPQARA</sequence>
<evidence type="ECO:0000259" key="2">
    <source>
        <dbReference type="Pfam" id="PF02668"/>
    </source>
</evidence>
<reference evidence="3 4" key="1">
    <citation type="submission" date="2013-05" db="EMBL/GenBank/DDBJ databases">
        <title>Drechslerella stenobrocha genome reveals carnivorous origination and mechanical trapping mechanism of predatory fungi.</title>
        <authorList>
            <person name="Liu X."/>
            <person name="Zhang W."/>
            <person name="Liu K."/>
        </authorList>
    </citation>
    <scope>NUCLEOTIDE SEQUENCE [LARGE SCALE GENOMIC DNA]</scope>
    <source>
        <strain evidence="3 4">248</strain>
    </source>
</reference>
<dbReference type="EMBL" id="KI966418">
    <property type="protein sequence ID" value="EWC46460.1"/>
    <property type="molecule type" value="Genomic_DNA"/>
</dbReference>
<accession>W7IBN2</accession>
<dbReference type="HOGENOM" id="CLU_372548_0_0_1"/>
<dbReference type="Pfam" id="PF02668">
    <property type="entry name" value="TauD"/>
    <property type="match status" value="1"/>
</dbReference>
<keyword evidence="4" id="KW-1185">Reference proteome</keyword>
<dbReference type="SUPFAM" id="SSF51197">
    <property type="entry name" value="Clavaminate synthase-like"/>
    <property type="match status" value="1"/>
</dbReference>
<organism evidence="3 4">
    <name type="scientific">Drechslerella stenobrocha 248</name>
    <dbReference type="NCBI Taxonomy" id="1043628"/>
    <lineage>
        <taxon>Eukaryota</taxon>
        <taxon>Fungi</taxon>
        <taxon>Dikarya</taxon>
        <taxon>Ascomycota</taxon>
        <taxon>Pezizomycotina</taxon>
        <taxon>Orbiliomycetes</taxon>
        <taxon>Orbiliales</taxon>
        <taxon>Orbiliaceae</taxon>
        <taxon>Drechslerella</taxon>
    </lineage>
</organism>
<dbReference type="InterPro" id="IPR042098">
    <property type="entry name" value="TauD-like_sf"/>
</dbReference>
<gene>
    <name evidence="3" type="ORF">DRE_04403</name>
</gene>
<feature type="domain" description="TauD/TfdA-like" evidence="2">
    <location>
        <begin position="524"/>
        <end position="765"/>
    </location>
</feature>
<name>W7IBN2_9PEZI</name>
<proteinExistence type="predicted"/>
<dbReference type="Proteomes" id="UP000024837">
    <property type="component" value="Unassembled WGS sequence"/>
</dbReference>
<evidence type="ECO:0000313" key="4">
    <source>
        <dbReference type="Proteomes" id="UP000024837"/>
    </source>
</evidence>
<dbReference type="AlphaFoldDB" id="W7IBN2"/>
<evidence type="ECO:0000313" key="3">
    <source>
        <dbReference type="EMBL" id="EWC46460.1"/>
    </source>
</evidence>
<dbReference type="GO" id="GO:0016491">
    <property type="term" value="F:oxidoreductase activity"/>
    <property type="evidence" value="ECO:0007669"/>
    <property type="project" value="UniProtKB-KW"/>
</dbReference>
<dbReference type="Gene3D" id="3.60.130.10">
    <property type="entry name" value="Clavaminate synthase-like"/>
    <property type="match status" value="1"/>
</dbReference>
<dbReference type="OrthoDB" id="2117718at2759"/>
<dbReference type="InterPro" id="IPR003819">
    <property type="entry name" value="TauD/TfdA-like"/>
</dbReference>
<evidence type="ECO:0000256" key="1">
    <source>
        <dbReference type="ARBA" id="ARBA00023002"/>
    </source>
</evidence>